<keyword evidence="1" id="KW-1133">Transmembrane helix</keyword>
<evidence type="ECO:0000256" key="1">
    <source>
        <dbReference type="SAM" id="Phobius"/>
    </source>
</evidence>
<keyword evidence="1" id="KW-0812">Transmembrane</keyword>
<sequence>MSGGAMKTTAKAAALCGYRLLDPLAGRALAIARWPIKPVNVTVSAAAPAAEGGPSIFVSTSDNGLQDAVPVSAVQKPALETHDREIKDGNFDGWAEYEQGINFDPVEPAPRIVFGSVPTLEEAKEATSDLIDAFGKVHPPSHNVPAIEGAHKSAHHEASSIIPSMPRHVVETFSLLQRSPEVQVQNNTTVVASIASDVNVWDAVMKNEKVVEFYRTHLSVVHPEPIVTAEVPVAENDHGSSGAKANKSSAFADFLHNVKNKVVDMVSNMSSLLQGLLENSSGTSSPKNTDGPFAHLPLGASFLGLAITVIMVVLLKRV</sequence>
<dbReference type="Proteomes" id="UP001055439">
    <property type="component" value="Chromosome 1"/>
</dbReference>
<dbReference type="EMBL" id="CP097502">
    <property type="protein sequence ID" value="URD75481.1"/>
    <property type="molecule type" value="Genomic_DNA"/>
</dbReference>
<keyword evidence="3" id="KW-1185">Reference proteome</keyword>
<name>A0A9E7JC47_9LILI</name>
<gene>
    <name evidence="2" type="ORF">MUK42_10290</name>
</gene>
<proteinExistence type="predicted"/>
<reference evidence="2" key="1">
    <citation type="submission" date="2022-05" db="EMBL/GenBank/DDBJ databases">
        <title>The Musa troglodytarum L. genome provides insights into the mechanism of non-climacteric behaviour and enrichment of carotenoids.</title>
        <authorList>
            <person name="Wang J."/>
        </authorList>
    </citation>
    <scope>NUCLEOTIDE SEQUENCE</scope>
    <source>
        <tissue evidence="2">Leaf</tissue>
    </source>
</reference>
<organism evidence="2 3">
    <name type="scientific">Musa troglodytarum</name>
    <name type="common">fe'i banana</name>
    <dbReference type="NCBI Taxonomy" id="320322"/>
    <lineage>
        <taxon>Eukaryota</taxon>
        <taxon>Viridiplantae</taxon>
        <taxon>Streptophyta</taxon>
        <taxon>Embryophyta</taxon>
        <taxon>Tracheophyta</taxon>
        <taxon>Spermatophyta</taxon>
        <taxon>Magnoliopsida</taxon>
        <taxon>Liliopsida</taxon>
        <taxon>Zingiberales</taxon>
        <taxon>Musaceae</taxon>
        <taxon>Musa</taxon>
    </lineage>
</organism>
<dbReference type="AlphaFoldDB" id="A0A9E7JC47"/>
<dbReference type="PANTHER" id="PTHR33625">
    <property type="entry name" value="OS08G0179900 PROTEIN"/>
    <property type="match status" value="1"/>
</dbReference>
<evidence type="ECO:0000313" key="3">
    <source>
        <dbReference type="Proteomes" id="UP001055439"/>
    </source>
</evidence>
<dbReference type="PANTHER" id="PTHR33625:SF4">
    <property type="entry name" value="OS08G0179900 PROTEIN"/>
    <property type="match status" value="1"/>
</dbReference>
<protein>
    <submittedName>
        <fullName evidence="2">Uncharacterized protein</fullName>
    </submittedName>
</protein>
<evidence type="ECO:0000313" key="2">
    <source>
        <dbReference type="EMBL" id="URD75481.1"/>
    </source>
</evidence>
<dbReference type="OrthoDB" id="659599at2759"/>
<keyword evidence="1" id="KW-0472">Membrane</keyword>
<feature type="transmembrane region" description="Helical" evidence="1">
    <location>
        <begin position="293"/>
        <end position="315"/>
    </location>
</feature>
<accession>A0A9E7JC47</accession>